<sequence length="281" mass="32660">MSVVCLYESSEPMKAIESFELDPIALLTFLKQEENGATLRELKGQFNQWSNWDKEIEQIIQLGWIKRKDGRYYFNLPVISSKQAFEQGLEIPRPYPLKPWESLLFDYFLSQSLLAGEACWIWAEQPVVTYRVDLQYTQRSLWLDFGENQGINGLAHYFSTQQVSPSQQEILRLIGDVNPVFILNMSEQILKELDKSKGNVSHIPVLFIDLLTKIGYIYKNSILIKQEVCEELTDKVLDIRHEAYEYGQSLSKSSRQAVLFQLQSDWGQGSYSLPFQQLIRK</sequence>
<evidence type="ECO:0000313" key="2">
    <source>
        <dbReference type="Proteomes" id="UP000277864"/>
    </source>
</evidence>
<dbReference type="OrthoDB" id="2234771at2"/>
<evidence type="ECO:0008006" key="3">
    <source>
        <dbReference type="Google" id="ProtNLM"/>
    </source>
</evidence>
<organism evidence="1 2">
    <name type="scientific">Vagococcus humatus</name>
    <dbReference type="NCBI Taxonomy" id="1889241"/>
    <lineage>
        <taxon>Bacteria</taxon>
        <taxon>Bacillati</taxon>
        <taxon>Bacillota</taxon>
        <taxon>Bacilli</taxon>
        <taxon>Lactobacillales</taxon>
        <taxon>Enterococcaceae</taxon>
        <taxon>Vagococcus</taxon>
    </lineage>
</organism>
<dbReference type="RefSeq" id="WP_125942584.1">
    <property type="nucleotide sequence ID" value="NZ_PXZH01000001.1"/>
</dbReference>
<protein>
    <recommendedName>
        <fullName evidence="3">DUF1803 domain-containing protein</fullName>
    </recommendedName>
</protein>
<accession>A0A3R9YFH4</accession>
<proteinExistence type="predicted"/>
<dbReference type="EMBL" id="PXZH01000001">
    <property type="protein sequence ID" value="RST89970.1"/>
    <property type="molecule type" value="Genomic_DNA"/>
</dbReference>
<evidence type="ECO:0000313" key="1">
    <source>
        <dbReference type="EMBL" id="RST89970.1"/>
    </source>
</evidence>
<keyword evidence="2" id="KW-1185">Reference proteome</keyword>
<dbReference type="Pfam" id="PF08820">
    <property type="entry name" value="DUF1803"/>
    <property type="match status" value="1"/>
</dbReference>
<gene>
    <name evidence="1" type="ORF">C7P63_02510</name>
</gene>
<dbReference type="Proteomes" id="UP000277864">
    <property type="component" value="Unassembled WGS sequence"/>
</dbReference>
<reference evidence="1 2" key="1">
    <citation type="submission" date="2018-03" db="EMBL/GenBank/DDBJ databases">
        <authorList>
            <person name="Gulvik C.A."/>
        </authorList>
    </citation>
    <scope>NUCLEOTIDE SEQUENCE [LARGE SCALE GENOMIC DNA]</scope>
    <source>
        <strain evidence="1 2">JCM 31581</strain>
    </source>
</reference>
<comment type="caution">
    <text evidence="1">The sequence shown here is derived from an EMBL/GenBank/DDBJ whole genome shotgun (WGS) entry which is preliminary data.</text>
</comment>
<dbReference type="AlphaFoldDB" id="A0A3R9YFH4"/>
<dbReference type="InterPro" id="IPR014924">
    <property type="entry name" value="DUF1803"/>
</dbReference>
<name>A0A3R9YFH4_9ENTE</name>